<comment type="caution">
    <text evidence="3">The sequence shown here is derived from an EMBL/GenBank/DDBJ whole genome shotgun (WGS) entry which is preliminary data.</text>
</comment>
<organism evidence="3 4">
    <name type="scientific">Candidatus Wallbacteria bacterium HGW-Wallbacteria-1</name>
    <dbReference type="NCBI Taxonomy" id="2013854"/>
    <lineage>
        <taxon>Bacteria</taxon>
        <taxon>Candidatus Walliibacteriota</taxon>
    </lineage>
</organism>
<accession>A0A2N1PN05</accession>
<dbReference type="InterPro" id="IPR047691">
    <property type="entry name" value="PelF-like"/>
</dbReference>
<gene>
    <name evidence="3" type="ORF">CVV64_13320</name>
</gene>
<dbReference type="SUPFAM" id="SSF53756">
    <property type="entry name" value="UDP-Glycosyltransferase/glycogen phosphorylase"/>
    <property type="match status" value="1"/>
</dbReference>
<dbReference type="Proteomes" id="UP000233256">
    <property type="component" value="Unassembled WGS sequence"/>
</dbReference>
<dbReference type="InterPro" id="IPR022622">
    <property type="entry name" value="DUF3492"/>
</dbReference>
<name>A0A2N1PN05_9BACT</name>
<dbReference type="GO" id="GO:0016757">
    <property type="term" value="F:glycosyltransferase activity"/>
    <property type="evidence" value="ECO:0007669"/>
    <property type="project" value="InterPro"/>
</dbReference>
<evidence type="ECO:0000259" key="2">
    <source>
        <dbReference type="Pfam" id="PF11997"/>
    </source>
</evidence>
<dbReference type="Pfam" id="PF11997">
    <property type="entry name" value="DUF3492"/>
    <property type="match status" value="1"/>
</dbReference>
<dbReference type="Pfam" id="PF00534">
    <property type="entry name" value="Glycos_transf_1"/>
    <property type="match status" value="1"/>
</dbReference>
<dbReference type="InterPro" id="IPR001296">
    <property type="entry name" value="Glyco_trans_1"/>
</dbReference>
<sequence length="504" mass="57568">MSDVCLILEGTYPYITGGVSAWVHNLIKGLPGLKFSLLTILPSGDVYKDYKYDIPSNVVSVTRVYVHQSELSNKRAPFIFPWRKGGWRPGQRRELFRMVDQFYMDMARGEYTLLPGIFTDMINPATRVISPADIFNATETWDLLVKHYDLLETTESFIDYFWTWRYSHMPLLRLFDVQIPRASVYHTVSTGYAGVAAVFSKLITSRPMIITEHGIYTNERRIEIEQANWIYERKIDRTVITANSSLFKEIWISLFEHFSRVSYAWADEIITLFENNRKMQIRGGADPWKTSVIPNGIKLSRFPFQRKQGKTVGPFVIGFVGRVVPIKDVKTFIRACRIITDEFPDTLFRVMGPCDEDTEYFEECRTMVSMLGLQENLEFTGPVNVSREYPNLDLLVLTSVSEGMPLVILEAGCCGVASVASDVGACSELLNGRTSEDQALGVSGLVTPIADHESTAEAVISILRKPHLLDVMGESARRRTEIHYNEEDLNFAYQEIYRKYIDRV</sequence>
<evidence type="ECO:0000259" key="1">
    <source>
        <dbReference type="Pfam" id="PF00534"/>
    </source>
</evidence>
<dbReference type="PANTHER" id="PTHR12526">
    <property type="entry name" value="GLYCOSYLTRANSFERASE"/>
    <property type="match status" value="1"/>
</dbReference>
<dbReference type="NCBIfam" id="NF038011">
    <property type="entry name" value="PelF"/>
    <property type="match status" value="1"/>
</dbReference>
<reference evidence="3 4" key="1">
    <citation type="journal article" date="2017" name="ISME J.">
        <title>Potential for microbial H2 and metal transformations associated with novel bacteria and archaea in deep terrestrial subsurface sediments.</title>
        <authorList>
            <person name="Hernsdorf A.W."/>
            <person name="Amano Y."/>
            <person name="Miyakawa K."/>
            <person name="Ise K."/>
            <person name="Suzuki Y."/>
            <person name="Anantharaman K."/>
            <person name="Probst A."/>
            <person name="Burstein D."/>
            <person name="Thomas B.C."/>
            <person name="Banfield J.F."/>
        </authorList>
    </citation>
    <scope>NUCLEOTIDE SEQUENCE [LARGE SCALE GENOMIC DNA]</scope>
    <source>
        <strain evidence="3">HGW-Wallbacteria-1</strain>
    </source>
</reference>
<evidence type="ECO:0000313" key="3">
    <source>
        <dbReference type="EMBL" id="PKK89652.1"/>
    </source>
</evidence>
<keyword evidence="3" id="KW-0808">Transferase</keyword>
<protein>
    <submittedName>
        <fullName evidence="3">Group 1 glycosyl transferase</fullName>
    </submittedName>
</protein>
<dbReference type="AlphaFoldDB" id="A0A2N1PN05"/>
<dbReference type="EMBL" id="PGXC01000014">
    <property type="protein sequence ID" value="PKK89652.1"/>
    <property type="molecule type" value="Genomic_DNA"/>
</dbReference>
<proteinExistence type="predicted"/>
<feature type="domain" description="Glycosyl transferase family 1" evidence="1">
    <location>
        <begin position="305"/>
        <end position="479"/>
    </location>
</feature>
<dbReference type="PANTHER" id="PTHR12526:SF608">
    <property type="entry name" value="PELF"/>
    <property type="match status" value="1"/>
</dbReference>
<evidence type="ECO:0000313" key="4">
    <source>
        <dbReference type="Proteomes" id="UP000233256"/>
    </source>
</evidence>
<feature type="domain" description="DUF3492" evidence="2">
    <location>
        <begin position="3"/>
        <end position="287"/>
    </location>
</feature>
<dbReference type="Gene3D" id="3.40.50.2000">
    <property type="entry name" value="Glycogen Phosphorylase B"/>
    <property type="match status" value="2"/>
</dbReference>